<evidence type="ECO:0000313" key="1">
    <source>
        <dbReference type="EMBL" id="CAG8812310.1"/>
    </source>
</evidence>
<dbReference type="EMBL" id="CAJVPY010048654">
    <property type="protein sequence ID" value="CAG8812310.1"/>
    <property type="molecule type" value="Genomic_DNA"/>
</dbReference>
<accession>A0A9N9K5K4</accession>
<gene>
    <name evidence="1" type="ORF">DERYTH_LOCUS25600</name>
</gene>
<sequence length="40" mass="4557">KFLAWVIKGKHFKFYAVQVSGGIDVGDLKSYVEAKEYYGD</sequence>
<name>A0A9N9K5K4_9GLOM</name>
<organism evidence="1 2">
    <name type="scientific">Dentiscutata erythropus</name>
    <dbReference type="NCBI Taxonomy" id="1348616"/>
    <lineage>
        <taxon>Eukaryota</taxon>
        <taxon>Fungi</taxon>
        <taxon>Fungi incertae sedis</taxon>
        <taxon>Mucoromycota</taxon>
        <taxon>Glomeromycotina</taxon>
        <taxon>Glomeromycetes</taxon>
        <taxon>Diversisporales</taxon>
        <taxon>Gigasporaceae</taxon>
        <taxon>Dentiscutata</taxon>
    </lineage>
</organism>
<comment type="caution">
    <text evidence="1">The sequence shown here is derived from an EMBL/GenBank/DDBJ whole genome shotgun (WGS) entry which is preliminary data.</text>
</comment>
<reference evidence="1" key="1">
    <citation type="submission" date="2021-06" db="EMBL/GenBank/DDBJ databases">
        <authorList>
            <person name="Kallberg Y."/>
            <person name="Tangrot J."/>
            <person name="Rosling A."/>
        </authorList>
    </citation>
    <scope>NUCLEOTIDE SEQUENCE</scope>
    <source>
        <strain evidence="1">MA453B</strain>
    </source>
</reference>
<feature type="non-terminal residue" evidence="1">
    <location>
        <position position="1"/>
    </location>
</feature>
<dbReference type="Proteomes" id="UP000789405">
    <property type="component" value="Unassembled WGS sequence"/>
</dbReference>
<keyword evidence="2" id="KW-1185">Reference proteome</keyword>
<evidence type="ECO:0000313" key="2">
    <source>
        <dbReference type="Proteomes" id="UP000789405"/>
    </source>
</evidence>
<dbReference type="AlphaFoldDB" id="A0A9N9K5K4"/>
<proteinExistence type="predicted"/>
<protein>
    <submittedName>
        <fullName evidence="1">17517_t:CDS:1</fullName>
    </submittedName>
</protein>